<dbReference type="EMBL" id="LXQA010019750">
    <property type="protein sequence ID" value="MCH91126.1"/>
    <property type="molecule type" value="Genomic_DNA"/>
</dbReference>
<dbReference type="Pfam" id="PF00076">
    <property type="entry name" value="RRM_1"/>
    <property type="match status" value="1"/>
</dbReference>
<feature type="region of interest" description="Disordered" evidence="2">
    <location>
        <begin position="116"/>
        <end position="136"/>
    </location>
</feature>
<accession>A0A392MUA9</accession>
<dbReference type="Proteomes" id="UP000265520">
    <property type="component" value="Unassembled WGS sequence"/>
</dbReference>
<keyword evidence="5" id="KW-1185">Reference proteome</keyword>
<dbReference type="CDD" id="cd00590">
    <property type="entry name" value="RRM_SF"/>
    <property type="match status" value="1"/>
</dbReference>
<dbReference type="PANTHER" id="PTHR34427">
    <property type="entry name" value="DUF4283 DOMAIN PROTEIN"/>
    <property type="match status" value="1"/>
</dbReference>
<evidence type="ECO:0000313" key="4">
    <source>
        <dbReference type="EMBL" id="MCH91126.1"/>
    </source>
</evidence>
<dbReference type="Gene3D" id="3.30.70.330">
    <property type="match status" value="1"/>
</dbReference>
<organism evidence="4 5">
    <name type="scientific">Trifolium medium</name>
    <dbReference type="NCBI Taxonomy" id="97028"/>
    <lineage>
        <taxon>Eukaryota</taxon>
        <taxon>Viridiplantae</taxon>
        <taxon>Streptophyta</taxon>
        <taxon>Embryophyta</taxon>
        <taxon>Tracheophyta</taxon>
        <taxon>Spermatophyta</taxon>
        <taxon>Magnoliopsida</taxon>
        <taxon>eudicotyledons</taxon>
        <taxon>Gunneridae</taxon>
        <taxon>Pentapetalae</taxon>
        <taxon>rosids</taxon>
        <taxon>fabids</taxon>
        <taxon>Fabales</taxon>
        <taxon>Fabaceae</taxon>
        <taxon>Papilionoideae</taxon>
        <taxon>50 kb inversion clade</taxon>
        <taxon>NPAAA clade</taxon>
        <taxon>Hologalegina</taxon>
        <taxon>IRL clade</taxon>
        <taxon>Trifolieae</taxon>
        <taxon>Trifolium</taxon>
    </lineage>
</organism>
<dbReference type="AlphaFoldDB" id="A0A392MUA9"/>
<gene>
    <name evidence="4" type="ORF">A2U01_0012051</name>
</gene>
<proteinExistence type="predicted"/>
<dbReference type="InterPro" id="IPR012677">
    <property type="entry name" value="Nucleotide-bd_a/b_plait_sf"/>
</dbReference>
<dbReference type="SMART" id="SM00360">
    <property type="entry name" value="RRM"/>
    <property type="match status" value="1"/>
</dbReference>
<evidence type="ECO:0000313" key="5">
    <source>
        <dbReference type="Proteomes" id="UP000265520"/>
    </source>
</evidence>
<reference evidence="4 5" key="1">
    <citation type="journal article" date="2018" name="Front. Plant Sci.">
        <title>Red Clover (Trifolium pratense) and Zigzag Clover (T. medium) - A Picture of Genomic Similarities and Differences.</title>
        <authorList>
            <person name="Dluhosova J."/>
            <person name="Istvanek J."/>
            <person name="Nedelnik J."/>
            <person name="Repkova J."/>
        </authorList>
    </citation>
    <scope>NUCLEOTIDE SEQUENCE [LARGE SCALE GENOMIC DNA]</scope>
    <source>
        <strain evidence="5">cv. 10/8</strain>
        <tissue evidence="4">Leaf</tissue>
    </source>
</reference>
<dbReference type="PROSITE" id="PS50102">
    <property type="entry name" value="RRM"/>
    <property type="match status" value="1"/>
</dbReference>
<dbReference type="SUPFAM" id="SSF54928">
    <property type="entry name" value="RNA-binding domain, RBD"/>
    <property type="match status" value="1"/>
</dbReference>
<evidence type="ECO:0000259" key="3">
    <source>
        <dbReference type="PROSITE" id="PS50102"/>
    </source>
</evidence>
<feature type="compositionally biased region" description="Gly residues" evidence="2">
    <location>
        <begin position="126"/>
        <end position="136"/>
    </location>
</feature>
<feature type="non-terminal residue" evidence="4">
    <location>
        <position position="432"/>
    </location>
</feature>
<protein>
    <recommendedName>
        <fullName evidence="3">RRM domain-containing protein</fullName>
    </recommendedName>
</protein>
<dbReference type="InterPro" id="IPR000504">
    <property type="entry name" value="RRM_dom"/>
</dbReference>
<dbReference type="InterPro" id="IPR035979">
    <property type="entry name" value="RBD_domain_sf"/>
</dbReference>
<dbReference type="GO" id="GO:0003723">
    <property type="term" value="F:RNA binding"/>
    <property type="evidence" value="ECO:0007669"/>
    <property type="project" value="UniProtKB-UniRule"/>
</dbReference>
<dbReference type="PANTHER" id="PTHR34427:SF5">
    <property type="entry name" value="DUF4283 DOMAIN-CONTAINING PROTEIN"/>
    <property type="match status" value="1"/>
</dbReference>
<evidence type="ECO:0000256" key="2">
    <source>
        <dbReference type="SAM" id="MobiDB-lite"/>
    </source>
</evidence>
<feature type="domain" description="RRM" evidence="3">
    <location>
        <begin position="33"/>
        <end position="110"/>
    </location>
</feature>
<name>A0A392MUA9_9FABA</name>
<keyword evidence="1" id="KW-0694">RNA-binding</keyword>
<evidence type="ECO:0000256" key="1">
    <source>
        <dbReference type="PROSITE-ProRule" id="PRU00176"/>
    </source>
</evidence>
<sequence>MREKEEREGVGKSHDSCRSHHGGYVHRLDKVATSYFFTNFPEEIKAADLWPRFARYGRVGEVFIPAKVDKQGNRFGFVKFRDVRDAKELLRDLSSIWVGSFKLRINLSKFSRRNEPRSAEHELTGKPGGRDGTGGGLVQGGRSFKEALSVGEEDSRLVGQNVGGGVVSAVVKEVPEVVWEVEVVEERLMKLEGAFVGYLVEEKDVVSLQNNFRMSGFQSLKVCVLGFKTILLWSDKAEEVREVVGTVGWWCSLFEKVVPWSPDLDSSHREAWLRCYGVPLHAWGNDLFRALAFKFGRFIAVDENTNHFKRCDVARVKVLTKEKHVIDSSMAVIVLGKRFDIRVIEETSFQPEFDRRWSYGCKDWQEDHSSRASTDGVSFYAAAEGLSETGSDADVSESCQVLLGLEAHGGSKTVTGGSFRDIGYSEGEMAGL</sequence>
<comment type="caution">
    <text evidence="4">The sequence shown here is derived from an EMBL/GenBank/DDBJ whole genome shotgun (WGS) entry which is preliminary data.</text>
</comment>